<dbReference type="OrthoDB" id="3553858at2759"/>
<accession>A0A5N6JNP4</accession>
<evidence type="ECO:0000313" key="2">
    <source>
        <dbReference type="EMBL" id="KAB8289829.1"/>
    </source>
</evidence>
<evidence type="ECO:0000256" key="1">
    <source>
        <dbReference type="SAM" id="Phobius"/>
    </source>
</evidence>
<protein>
    <submittedName>
        <fullName evidence="2">Uncharacterized protein</fullName>
    </submittedName>
</protein>
<feature type="transmembrane region" description="Helical" evidence="1">
    <location>
        <begin position="34"/>
        <end position="51"/>
    </location>
</feature>
<gene>
    <name evidence="2" type="ORF">EYC80_010461</name>
</gene>
<reference evidence="2 3" key="1">
    <citation type="submission" date="2019-06" db="EMBL/GenBank/DDBJ databases">
        <title>Genome Sequence of the Brown Rot Fungal Pathogen Monilinia laxa.</title>
        <authorList>
            <person name="De Miccolis Angelini R.M."/>
            <person name="Landi L."/>
            <person name="Abate D."/>
            <person name="Pollastro S."/>
            <person name="Romanazzi G."/>
            <person name="Faretra F."/>
        </authorList>
    </citation>
    <scope>NUCLEOTIDE SEQUENCE [LARGE SCALE GENOMIC DNA]</scope>
    <source>
        <strain evidence="2 3">Mlax316</strain>
    </source>
</reference>
<dbReference type="EMBL" id="VIGI01000020">
    <property type="protein sequence ID" value="KAB8289829.1"/>
    <property type="molecule type" value="Genomic_DNA"/>
</dbReference>
<dbReference type="Proteomes" id="UP000326757">
    <property type="component" value="Unassembled WGS sequence"/>
</dbReference>
<name>A0A5N6JNP4_MONLA</name>
<dbReference type="AlphaFoldDB" id="A0A5N6JNP4"/>
<keyword evidence="3" id="KW-1185">Reference proteome</keyword>
<evidence type="ECO:0000313" key="3">
    <source>
        <dbReference type="Proteomes" id="UP000326757"/>
    </source>
</evidence>
<keyword evidence="1" id="KW-0472">Membrane</keyword>
<sequence>MDPGSDSEEYECTTKLRTPLRKLLNKFLRMQSRAPVFIVAIFFTAAIYSPSSPKFDIFMLHKTPQGILLLTILSLWVVLYLQRVYKHRQTYTNEKLQDFLFLICVALLIFSACLLVRYIEPWGEGNMADLQSKVLSVIPLALTVLPEVADKLVICMINGLDIMSHLINRMLRILAEMTRHLGHLLDTRPEDLERNSNEVQESSELRHRYEYYGATSQGVVG</sequence>
<feature type="transmembrane region" description="Helical" evidence="1">
    <location>
        <begin position="99"/>
        <end position="119"/>
    </location>
</feature>
<keyword evidence="1" id="KW-1133">Transmembrane helix</keyword>
<proteinExistence type="predicted"/>
<comment type="caution">
    <text evidence="2">The sequence shown here is derived from an EMBL/GenBank/DDBJ whole genome shotgun (WGS) entry which is preliminary data.</text>
</comment>
<organism evidence="2 3">
    <name type="scientific">Monilinia laxa</name>
    <name type="common">Brown rot fungus</name>
    <name type="synonym">Sclerotinia laxa</name>
    <dbReference type="NCBI Taxonomy" id="61186"/>
    <lineage>
        <taxon>Eukaryota</taxon>
        <taxon>Fungi</taxon>
        <taxon>Dikarya</taxon>
        <taxon>Ascomycota</taxon>
        <taxon>Pezizomycotina</taxon>
        <taxon>Leotiomycetes</taxon>
        <taxon>Helotiales</taxon>
        <taxon>Sclerotiniaceae</taxon>
        <taxon>Monilinia</taxon>
    </lineage>
</organism>
<feature type="transmembrane region" description="Helical" evidence="1">
    <location>
        <begin position="63"/>
        <end position="79"/>
    </location>
</feature>
<keyword evidence="1" id="KW-0812">Transmembrane</keyword>